<evidence type="ECO:0000256" key="1">
    <source>
        <dbReference type="ARBA" id="ARBA00022669"/>
    </source>
</evidence>
<dbReference type="SUPFAM" id="SSF57625">
    <property type="entry name" value="Invertebrate chitin-binding proteins"/>
    <property type="match status" value="3"/>
</dbReference>
<dbReference type="InterPro" id="IPR036508">
    <property type="entry name" value="Chitin-bd_dom_sf"/>
</dbReference>
<evidence type="ECO:0000313" key="9">
    <source>
        <dbReference type="Proteomes" id="UP001487740"/>
    </source>
</evidence>
<dbReference type="InterPro" id="IPR051940">
    <property type="entry name" value="Chitin_bind-dev_reg"/>
</dbReference>
<dbReference type="EMBL" id="JARAKH010000004">
    <property type="protein sequence ID" value="KAK8404405.1"/>
    <property type="molecule type" value="Genomic_DNA"/>
</dbReference>
<dbReference type="PANTHER" id="PTHR23301:SF100">
    <property type="entry name" value="GASP, ISOFORM A"/>
    <property type="match status" value="1"/>
</dbReference>
<feature type="domain" description="Chitin-binding type-2" evidence="7">
    <location>
        <begin position="99"/>
        <end position="155"/>
    </location>
</feature>
<keyword evidence="9" id="KW-1185">Reference proteome</keyword>
<evidence type="ECO:0000256" key="4">
    <source>
        <dbReference type="ARBA" id="ARBA00023157"/>
    </source>
</evidence>
<evidence type="ECO:0000256" key="5">
    <source>
        <dbReference type="ARBA" id="ARBA00023180"/>
    </source>
</evidence>
<dbReference type="SMART" id="SM00494">
    <property type="entry name" value="ChtBD2"/>
    <property type="match status" value="3"/>
</dbReference>
<dbReference type="PANTHER" id="PTHR23301">
    <property type="entry name" value="CHITIN BINDING PERITROPHIN-A"/>
    <property type="match status" value="1"/>
</dbReference>
<feature type="chain" id="PRO_5043777137" description="Chitin-binding type-2 domain-containing protein" evidence="6">
    <location>
        <begin position="18"/>
        <end position="273"/>
    </location>
</feature>
<dbReference type="InterPro" id="IPR002557">
    <property type="entry name" value="Chitin-bd_dom"/>
</dbReference>
<name>A0AAW0UXH3_SCYPA</name>
<dbReference type="Gene3D" id="2.170.140.10">
    <property type="entry name" value="Chitin binding domain"/>
    <property type="match status" value="3"/>
</dbReference>
<keyword evidence="1" id="KW-0147">Chitin-binding</keyword>
<evidence type="ECO:0000256" key="2">
    <source>
        <dbReference type="ARBA" id="ARBA00022729"/>
    </source>
</evidence>
<feature type="domain" description="Chitin-binding type-2" evidence="7">
    <location>
        <begin position="29"/>
        <end position="89"/>
    </location>
</feature>
<organism evidence="8 9">
    <name type="scientific">Scylla paramamosain</name>
    <name type="common">Mud crab</name>
    <dbReference type="NCBI Taxonomy" id="85552"/>
    <lineage>
        <taxon>Eukaryota</taxon>
        <taxon>Metazoa</taxon>
        <taxon>Ecdysozoa</taxon>
        <taxon>Arthropoda</taxon>
        <taxon>Crustacea</taxon>
        <taxon>Multicrustacea</taxon>
        <taxon>Malacostraca</taxon>
        <taxon>Eumalacostraca</taxon>
        <taxon>Eucarida</taxon>
        <taxon>Decapoda</taxon>
        <taxon>Pleocyemata</taxon>
        <taxon>Brachyura</taxon>
        <taxon>Eubrachyura</taxon>
        <taxon>Portunoidea</taxon>
        <taxon>Portunidae</taxon>
        <taxon>Portuninae</taxon>
        <taxon>Scylla</taxon>
    </lineage>
</organism>
<dbReference type="GO" id="GO:0005576">
    <property type="term" value="C:extracellular region"/>
    <property type="evidence" value="ECO:0007669"/>
    <property type="project" value="InterPro"/>
</dbReference>
<evidence type="ECO:0000259" key="7">
    <source>
        <dbReference type="PROSITE" id="PS50940"/>
    </source>
</evidence>
<dbReference type="GO" id="GO:0008061">
    <property type="term" value="F:chitin binding"/>
    <property type="evidence" value="ECO:0007669"/>
    <property type="project" value="UniProtKB-KW"/>
</dbReference>
<evidence type="ECO:0000256" key="3">
    <source>
        <dbReference type="ARBA" id="ARBA00022737"/>
    </source>
</evidence>
<dbReference type="AlphaFoldDB" id="A0AAW0UXH3"/>
<reference evidence="8 9" key="1">
    <citation type="submission" date="2023-03" db="EMBL/GenBank/DDBJ databases">
        <title>High-quality genome of Scylla paramamosain provides insights in environmental adaptation.</title>
        <authorList>
            <person name="Zhang L."/>
        </authorList>
    </citation>
    <scope>NUCLEOTIDE SEQUENCE [LARGE SCALE GENOMIC DNA]</scope>
    <source>
        <strain evidence="8">LZ_2023a</strain>
        <tissue evidence="8">Muscle</tissue>
    </source>
</reference>
<evidence type="ECO:0000313" key="8">
    <source>
        <dbReference type="EMBL" id="KAK8404405.1"/>
    </source>
</evidence>
<keyword evidence="2 6" id="KW-0732">Signal</keyword>
<dbReference type="Proteomes" id="UP001487740">
    <property type="component" value="Unassembled WGS sequence"/>
</dbReference>
<feature type="signal peptide" evidence="6">
    <location>
        <begin position="1"/>
        <end position="17"/>
    </location>
</feature>
<gene>
    <name evidence="8" type="ORF">O3P69_007596</name>
</gene>
<comment type="caution">
    <text evidence="8">The sequence shown here is derived from an EMBL/GenBank/DDBJ whole genome shotgun (WGS) entry which is preliminary data.</text>
</comment>
<keyword evidence="5" id="KW-0325">Glycoprotein</keyword>
<evidence type="ECO:0000256" key="6">
    <source>
        <dbReference type="SAM" id="SignalP"/>
    </source>
</evidence>
<sequence length="273" mass="29921">MRYLLALLLLGVASTGAQQSFVSPEGSGNWQCPHEFGYYPHDTACDKYYACEGGVATLMTCGNGLAFDNTDTEFLKENCDYRHNVDCTGRPELEPPISTPHCPYLYGIFPDEEDCAVFWSCWDGEASRYQCGSGLAYDRKSRVCNWMDHIPECKAQQSLQTQGVVCPAPGELTATGSFSRHPHSEDCRQYFVCLDGVAREYGCPIGTVFQIGALEGLGQCTDPELVPGCEDYYGDLDLEALKRSQVFLAGGGEVANPRPRIVNPEEAPVVLPA</sequence>
<protein>
    <recommendedName>
        <fullName evidence="7">Chitin-binding type-2 domain-containing protein</fullName>
    </recommendedName>
</protein>
<keyword evidence="3" id="KW-0677">Repeat</keyword>
<proteinExistence type="predicted"/>
<feature type="domain" description="Chitin-binding type-2" evidence="7">
    <location>
        <begin position="163"/>
        <end position="231"/>
    </location>
</feature>
<dbReference type="PROSITE" id="PS50940">
    <property type="entry name" value="CHIT_BIND_II"/>
    <property type="match status" value="3"/>
</dbReference>
<dbReference type="Pfam" id="PF01607">
    <property type="entry name" value="CBM_14"/>
    <property type="match status" value="3"/>
</dbReference>
<accession>A0AAW0UXH3</accession>
<keyword evidence="4" id="KW-1015">Disulfide bond</keyword>